<dbReference type="Proteomes" id="UP001501126">
    <property type="component" value="Unassembled WGS sequence"/>
</dbReference>
<evidence type="ECO:0000256" key="1">
    <source>
        <dbReference type="SAM" id="MobiDB-lite"/>
    </source>
</evidence>
<dbReference type="InterPro" id="IPR011990">
    <property type="entry name" value="TPR-like_helical_dom_sf"/>
</dbReference>
<reference evidence="3 4" key="1">
    <citation type="journal article" date="2019" name="Int. J. Syst. Evol. Microbiol.">
        <title>The Global Catalogue of Microorganisms (GCM) 10K type strain sequencing project: providing services to taxonomists for standard genome sequencing and annotation.</title>
        <authorList>
            <consortium name="The Broad Institute Genomics Platform"/>
            <consortium name="The Broad Institute Genome Sequencing Center for Infectious Disease"/>
            <person name="Wu L."/>
            <person name="Ma J."/>
        </authorList>
    </citation>
    <scope>NUCLEOTIDE SEQUENCE [LARGE SCALE GENOMIC DNA]</scope>
    <source>
        <strain evidence="3 4">JCM 16083</strain>
    </source>
</reference>
<keyword evidence="4" id="KW-1185">Reference proteome</keyword>
<feature type="compositionally biased region" description="Basic residues" evidence="1">
    <location>
        <begin position="207"/>
        <end position="219"/>
    </location>
</feature>
<name>A0ABN1MKT1_9FLAO</name>
<sequence>MTRLKLHIFSAVLLVALVLACSTEKDAALNRFYHQTTTKYNGWFNANELINEAMRGYLVNREEDFTEILPIEPLPDEESALGMTPALDTAVSKCVNVISRHSMPSMEGRSKKEEYNKWIDRVWLTIGKSKYIKGEYQDAIDQFEYVTKFFKNKPSKFTAKIWIVKSHVRLKDYRSAELLLKEIERDSEKVKTALEEKKSSEKSSSKIIRKQNKKKKGKKEKPLKLPKDFEYEFNKAKADLYIETGKLAEAEKAMVEVVRTCKNRKEAARMHYILAQLSVRNGNNSQGVENYTMTLRKTAKFNMHFSARLNRAMASSGANREKLRKELNKMLRDSKNAEYKDQIYFALGDMDQSGGEIDLAMQKFTKSVYYSVSNDRQKGASYERMGDIRFGQRDYIRAQKYYDSCVQVVSEDYKNYDLVRTRAMRLKDLVVSIETAEHNDSLLRIAAMPEDQRLAFVEKVKKQLEEEERIRQEAEARRLAEIQAMQASSSGPNQGGSGGKWYFYNQKQRTEGFEDFKRIWGQRTFEDDWRRSNKMPTIADMGDGTSEEGELADSLAEETEPVDPFAVETLLAGIPEGDSSIAALQEEMLEAKYKAGRIYQGELEEDQLAIEQYEDIISRKIEDKHILLSSFQLYQLYQGKDEAKVSEHKNYILNNYPNSDYANFIRDPNFFIKKKEREKLDMDDYLKVVDRFGQGMYSIVKIRANSIIENDPANAYRSGYMLLSAMSQAALTREKEETIPAFELVIESFPGTPEAERAQLMIDIIKNGYSEDIIADFGATESEFEYNPSSPLMVIILLEKDDNTNEAKTNVSNFGREFFSSEKLKVQLSQFDENRPFLMVREFENESKGNKYLTSFLRTKKHIGDLQDRQIFLITNDNFVKLIGNKNLDGYLKFYKDFY</sequence>
<dbReference type="EMBL" id="BAAAFH010000003">
    <property type="protein sequence ID" value="GAA0873759.1"/>
    <property type="molecule type" value="Genomic_DNA"/>
</dbReference>
<evidence type="ECO:0000313" key="4">
    <source>
        <dbReference type="Proteomes" id="UP001501126"/>
    </source>
</evidence>
<comment type="caution">
    <text evidence="3">The sequence shown here is derived from an EMBL/GenBank/DDBJ whole genome shotgun (WGS) entry which is preliminary data.</text>
</comment>
<evidence type="ECO:0000313" key="3">
    <source>
        <dbReference type="EMBL" id="GAA0873759.1"/>
    </source>
</evidence>
<dbReference type="PROSITE" id="PS51257">
    <property type="entry name" value="PROKAR_LIPOPROTEIN"/>
    <property type="match status" value="1"/>
</dbReference>
<gene>
    <name evidence="3" type="ORF">GCM10009118_01670</name>
</gene>
<feature type="signal peptide" evidence="2">
    <location>
        <begin position="1"/>
        <end position="27"/>
    </location>
</feature>
<feature type="chain" id="PRO_5046568975" description="Tetratricopeptide repeat protein" evidence="2">
    <location>
        <begin position="28"/>
        <end position="899"/>
    </location>
</feature>
<accession>A0ABN1MKT1</accession>
<keyword evidence="2" id="KW-0732">Signal</keyword>
<evidence type="ECO:0008006" key="5">
    <source>
        <dbReference type="Google" id="ProtNLM"/>
    </source>
</evidence>
<proteinExistence type="predicted"/>
<organism evidence="3 4">
    <name type="scientific">Wandonia haliotis</name>
    <dbReference type="NCBI Taxonomy" id="574963"/>
    <lineage>
        <taxon>Bacteria</taxon>
        <taxon>Pseudomonadati</taxon>
        <taxon>Bacteroidota</taxon>
        <taxon>Flavobacteriia</taxon>
        <taxon>Flavobacteriales</taxon>
        <taxon>Crocinitomicaceae</taxon>
        <taxon>Wandonia</taxon>
    </lineage>
</organism>
<evidence type="ECO:0000256" key="2">
    <source>
        <dbReference type="SAM" id="SignalP"/>
    </source>
</evidence>
<dbReference type="Gene3D" id="1.25.40.10">
    <property type="entry name" value="Tetratricopeptide repeat domain"/>
    <property type="match status" value="3"/>
</dbReference>
<protein>
    <recommendedName>
        <fullName evidence="5">Tetratricopeptide repeat protein</fullName>
    </recommendedName>
</protein>
<dbReference type="SUPFAM" id="SSF48452">
    <property type="entry name" value="TPR-like"/>
    <property type="match status" value="1"/>
</dbReference>
<feature type="compositionally biased region" description="Basic and acidic residues" evidence="1">
    <location>
        <begin position="193"/>
        <end position="204"/>
    </location>
</feature>
<feature type="region of interest" description="Disordered" evidence="1">
    <location>
        <begin position="193"/>
        <end position="221"/>
    </location>
</feature>